<dbReference type="EMBL" id="QFYR01000006">
    <property type="protein sequence ID" value="RAK50716.1"/>
    <property type="molecule type" value="Genomic_DNA"/>
</dbReference>
<name>A0A328A9A1_9CAUL</name>
<dbReference type="RefSeq" id="WP_111516445.1">
    <property type="nucleotide sequence ID" value="NZ_QFYR01000006.1"/>
</dbReference>
<accession>A0A328A9A1</accession>
<keyword evidence="2" id="KW-1185">Reference proteome</keyword>
<gene>
    <name evidence="1" type="ORF">DJ018_18365</name>
</gene>
<reference evidence="2" key="1">
    <citation type="submission" date="2018-05" db="EMBL/GenBank/DDBJ databases">
        <authorList>
            <person name="Li X."/>
        </authorList>
    </citation>
    <scope>NUCLEOTIDE SEQUENCE [LARGE SCALE GENOMIC DNA]</scope>
    <source>
        <strain evidence="2">YIM 73061</strain>
    </source>
</reference>
<comment type="caution">
    <text evidence="1">The sequence shown here is derived from an EMBL/GenBank/DDBJ whole genome shotgun (WGS) entry which is preliminary data.</text>
</comment>
<organism evidence="1 2">
    <name type="scientific">Phenylobacterium deserti</name>
    <dbReference type="NCBI Taxonomy" id="1914756"/>
    <lineage>
        <taxon>Bacteria</taxon>
        <taxon>Pseudomonadati</taxon>
        <taxon>Pseudomonadota</taxon>
        <taxon>Alphaproteobacteria</taxon>
        <taxon>Caulobacterales</taxon>
        <taxon>Caulobacteraceae</taxon>
        <taxon>Phenylobacterium</taxon>
    </lineage>
</organism>
<evidence type="ECO:0000313" key="1">
    <source>
        <dbReference type="EMBL" id="RAK50716.1"/>
    </source>
</evidence>
<evidence type="ECO:0008006" key="3">
    <source>
        <dbReference type="Google" id="ProtNLM"/>
    </source>
</evidence>
<protein>
    <recommendedName>
        <fullName evidence="3">DUF1508 domain-containing protein</fullName>
    </recommendedName>
</protein>
<evidence type="ECO:0000313" key="2">
    <source>
        <dbReference type="Proteomes" id="UP000249725"/>
    </source>
</evidence>
<dbReference type="AlphaFoldDB" id="A0A328A9A1"/>
<sequence>MSAQNDAAFGYRIRWTEEGWNWTTFDLAGQVQDTGRAPTKAVAAAYVIRALARAAAPDVPLRSAA</sequence>
<dbReference type="Proteomes" id="UP000249725">
    <property type="component" value="Unassembled WGS sequence"/>
</dbReference>
<proteinExistence type="predicted"/>